<reference evidence="1" key="1">
    <citation type="submission" date="2013-07" db="EMBL/GenBank/DDBJ databases">
        <title>The genome of an arbuscular mycorrhizal fungus provides insights into the evolution of the oldest plant symbiosis.</title>
        <authorList>
            <consortium name="DOE Joint Genome Institute"/>
            <person name="Tisserant E."/>
            <person name="Malbreil M."/>
            <person name="Kuo A."/>
            <person name="Kohler A."/>
            <person name="Symeonidi A."/>
            <person name="Balestrini R."/>
            <person name="Charron P."/>
            <person name="Duensing N."/>
            <person name="Frei-dit-Frey N."/>
            <person name="Gianinazzi-Pearson V."/>
            <person name="Gilbert B."/>
            <person name="Handa Y."/>
            <person name="Hijri M."/>
            <person name="Kaul R."/>
            <person name="Kawaguchi M."/>
            <person name="Krajinski F."/>
            <person name="Lammers P."/>
            <person name="Lapierre D."/>
            <person name="Masclaux F.G."/>
            <person name="Murat C."/>
            <person name="Morin E."/>
            <person name="Ndikumana S."/>
            <person name="Pagni M."/>
            <person name="Petitpierre D."/>
            <person name="Requena N."/>
            <person name="Rosikiewicz P."/>
            <person name="Riley R."/>
            <person name="Saito K."/>
            <person name="San Clemente H."/>
            <person name="Shapiro H."/>
            <person name="van Tuinen D."/>
            <person name="Becard G."/>
            <person name="Bonfante P."/>
            <person name="Paszkowski U."/>
            <person name="Shachar-Hill Y."/>
            <person name="Young J.P."/>
            <person name="Sanders I.R."/>
            <person name="Henrissat B."/>
            <person name="Rensing S.A."/>
            <person name="Grigoriev I.V."/>
            <person name="Corradi N."/>
            <person name="Roux C."/>
            <person name="Martin F."/>
        </authorList>
    </citation>
    <scope>NUCLEOTIDE SEQUENCE</scope>
    <source>
        <strain evidence="1">DAOM 197198</strain>
    </source>
</reference>
<feature type="non-terminal residue" evidence="1">
    <location>
        <position position="1"/>
    </location>
</feature>
<evidence type="ECO:0000313" key="1">
    <source>
        <dbReference type="EMBL" id="ESA23838.1"/>
    </source>
</evidence>
<dbReference type="HOGENOM" id="CLU_2020816_0_0_1"/>
<organism evidence="1">
    <name type="scientific">Rhizophagus irregularis (strain DAOM 181602 / DAOM 197198 / MUCL 43194)</name>
    <name type="common">Arbuscular mycorrhizal fungus</name>
    <name type="synonym">Glomus intraradices</name>
    <dbReference type="NCBI Taxonomy" id="747089"/>
    <lineage>
        <taxon>Eukaryota</taxon>
        <taxon>Fungi</taxon>
        <taxon>Fungi incertae sedis</taxon>
        <taxon>Mucoromycota</taxon>
        <taxon>Glomeromycotina</taxon>
        <taxon>Glomeromycetes</taxon>
        <taxon>Glomerales</taxon>
        <taxon>Glomeraceae</taxon>
        <taxon>Rhizophagus</taxon>
    </lineage>
</organism>
<dbReference type="EMBL" id="KI274440">
    <property type="protein sequence ID" value="ESA23838.1"/>
    <property type="molecule type" value="Genomic_DNA"/>
</dbReference>
<dbReference type="VEuPathDB" id="FungiDB:RhiirFUN_016351"/>
<protein>
    <submittedName>
        <fullName evidence="1">Uncharacterized protein</fullName>
    </submittedName>
</protein>
<gene>
    <name evidence="1" type="ORF">GLOINDRAFT_90742</name>
</gene>
<name>U9UZ20_RHIID</name>
<proteinExistence type="predicted"/>
<dbReference type="AlphaFoldDB" id="U9UZ20"/>
<accession>U9UZ20</accession>
<sequence length="123" mass="14297">LRFVLKSLVIVKATIWVETVVHDRKEKRIKILELTRRTAYFGSVLIEMAVTIKVIVMMEMVVHDRAVLIEVAVMVKVIVMMEMAVHAPEVIYPGYFMSNLHPFSLKSEIPWELQLKLLNLKSY</sequence>